<evidence type="ECO:0000313" key="9">
    <source>
        <dbReference type="Proteomes" id="UP001385951"/>
    </source>
</evidence>
<dbReference type="Pfam" id="PF00085">
    <property type="entry name" value="Thioredoxin"/>
    <property type="match status" value="1"/>
</dbReference>
<dbReference type="CDD" id="cd02947">
    <property type="entry name" value="TRX_family"/>
    <property type="match status" value="1"/>
</dbReference>
<dbReference type="PROSITE" id="PS51858">
    <property type="entry name" value="PPPDE"/>
    <property type="match status" value="1"/>
</dbReference>
<feature type="region of interest" description="Disordered" evidence="4">
    <location>
        <begin position="148"/>
        <end position="169"/>
    </location>
</feature>
<dbReference type="PROSITE" id="PS51396">
    <property type="entry name" value="PUL"/>
    <property type="match status" value="1"/>
</dbReference>
<sequence length="657" mass="70787">MSLPVQLYVYDLSNGLARQLSLSLTGKQIDGIWHTSVVVFGKEIFYGQGISITAPGQSHHGQPLKIVDMGQTDIDEETFEEYLSEIRQHYTADKYHLLDFNCNSFTNDVIGFLTGSSIPDWIKDLPSDFLSTPFGAALRPTIDNMFRPSAPGAPTPGTIQPTPQATQAAVNASPNPALASALLQAVASQATLNTSNLNVPSSSSVPAQPTSTVTAPVHICTNPSAFNNILKSHRTVVAFFTSATCGPCRMIEPAFERLAHEKTEAAKVGGSIAFVKIDMGVGMGGMVASEYGVRVTPTFIFFLDGKKKDELKGASQAELTSQTNMLLFEAFPAHPHSKLALTALEKVSTNPILFTQVPNLDVVVNKLGSFIDAAAIPNAAGIKQTLSTEILGYLKGKFSSDIQGPKNNASPQIITKWTNITMSLAAHLSPAQLFPVVDMWRLAILDNAFSSWCSASTTIDPIQVFLVKALSTLGNPDSQPSARNYILTTLRLLSNTFSNPTLAQCILSPSGKRPGVTALLISTLLHEDASVRTAAASLVFNISASIQKTRVDQMRSMNGSVAGLGEDGDWEVEVVSAVLESIRNETQNEDIVHRLTASLGFLLRLSPAYESQLGPFLEVLQAKEILLSKLDKEGFGEHGIQNKNIRLLVEQVTKFLC</sequence>
<comment type="caution">
    <text evidence="8">The sequence shown here is derived from an EMBL/GenBank/DDBJ whole genome shotgun (WGS) entry which is preliminary data.</text>
</comment>
<feature type="domain" description="PPPDE" evidence="7">
    <location>
        <begin position="3"/>
        <end position="143"/>
    </location>
</feature>
<keyword evidence="2" id="KW-0645">Protease</keyword>
<keyword evidence="9" id="KW-1185">Reference proteome</keyword>
<evidence type="ECO:0000256" key="3">
    <source>
        <dbReference type="ARBA" id="ARBA00022801"/>
    </source>
</evidence>
<dbReference type="InterPro" id="IPR036249">
    <property type="entry name" value="Thioredoxin-like_sf"/>
</dbReference>
<dbReference type="Gene3D" id="3.40.30.10">
    <property type="entry name" value="Glutaredoxin"/>
    <property type="match status" value="1"/>
</dbReference>
<dbReference type="Gene3D" id="3.90.1720.30">
    <property type="entry name" value="PPPDE domains"/>
    <property type="match status" value="1"/>
</dbReference>
<evidence type="ECO:0000256" key="4">
    <source>
        <dbReference type="SAM" id="MobiDB-lite"/>
    </source>
</evidence>
<dbReference type="InterPro" id="IPR042266">
    <property type="entry name" value="PPPDE_sf"/>
</dbReference>
<evidence type="ECO:0000256" key="1">
    <source>
        <dbReference type="ARBA" id="ARBA00008140"/>
    </source>
</evidence>
<dbReference type="Pfam" id="PF05903">
    <property type="entry name" value="Peptidase_C97"/>
    <property type="match status" value="1"/>
</dbReference>
<dbReference type="SMART" id="SM01179">
    <property type="entry name" value="DUF862"/>
    <property type="match status" value="1"/>
</dbReference>
<reference evidence="8 9" key="1">
    <citation type="submission" date="2022-09" db="EMBL/GenBank/DDBJ databases">
        <authorList>
            <person name="Palmer J.M."/>
        </authorList>
    </citation>
    <scope>NUCLEOTIDE SEQUENCE [LARGE SCALE GENOMIC DNA]</scope>
    <source>
        <strain evidence="8 9">DSM 7382</strain>
    </source>
</reference>
<dbReference type="PROSITE" id="PS00194">
    <property type="entry name" value="THIOREDOXIN_1"/>
    <property type="match status" value="1"/>
</dbReference>
<evidence type="ECO:0000259" key="6">
    <source>
        <dbReference type="PROSITE" id="PS51396"/>
    </source>
</evidence>
<dbReference type="EMBL" id="JASBNA010000007">
    <property type="protein sequence ID" value="KAK7690108.1"/>
    <property type="molecule type" value="Genomic_DNA"/>
</dbReference>
<dbReference type="SUPFAM" id="SSF48371">
    <property type="entry name" value="ARM repeat"/>
    <property type="match status" value="1"/>
</dbReference>
<name>A0AAW0GIP5_9APHY</name>
<dbReference type="PROSITE" id="PS51352">
    <property type="entry name" value="THIOREDOXIN_2"/>
    <property type="match status" value="1"/>
</dbReference>
<dbReference type="GO" id="GO:0070646">
    <property type="term" value="P:protein modification by small protein removal"/>
    <property type="evidence" value="ECO:0007669"/>
    <property type="project" value="TreeGrafter"/>
</dbReference>
<dbReference type="Gene3D" id="1.25.10.10">
    <property type="entry name" value="Leucine-rich Repeat Variant"/>
    <property type="match status" value="1"/>
</dbReference>
<dbReference type="SUPFAM" id="SSF52833">
    <property type="entry name" value="Thioredoxin-like"/>
    <property type="match status" value="1"/>
</dbReference>
<accession>A0AAW0GIP5</accession>
<comment type="similarity">
    <text evidence="1">Belongs to the DeSI family.</text>
</comment>
<dbReference type="InterPro" id="IPR013535">
    <property type="entry name" value="PUL_dom"/>
</dbReference>
<gene>
    <name evidence="8" type="ORF">QCA50_006756</name>
</gene>
<dbReference type="InterPro" id="IPR013766">
    <property type="entry name" value="Thioredoxin_domain"/>
</dbReference>
<feature type="domain" description="Thioredoxin" evidence="5">
    <location>
        <begin position="181"/>
        <end position="328"/>
    </location>
</feature>
<keyword evidence="3" id="KW-0378">Hydrolase</keyword>
<dbReference type="InterPro" id="IPR017937">
    <property type="entry name" value="Thioredoxin_CS"/>
</dbReference>
<evidence type="ECO:0008006" key="10">
    <source>
        <dbReference type="Google" id="ProtNLM"/>
    </source>
</evidence>
<evidence type="ECO:0000256" key="2">
    <source>
        <dbReference type="ARBA" id="ARBA00022670"/>
    </source>
</evidence>
<evidence type="ECO:0000313" key="8">
    <source>
        <dbReference type="EMBL" id="KAK7690108.1"/>
    </source>
</evidence>
<dbReference type="InterPro" id="IPR008580">
    <property type="entry name" value="PPPDE_dom"/>
</dbReference>
<feature type="compositionally biased region" description="Polar residues" evidence="4">
    <location>
        <begin position="157"/>
        <end position="167"/>
    </location>
</feature>
<organism evidence="8 9">
    <name type="scientific">Cerrena zonata</name>
    <dbReference type="NCBI Taxonomy" id="2478898"/>
    <lineage>
        <taxon>Eukaryota</taxon>
        <taxon>Fungi</taxon>
        <taxon>Dikarya</taxon>
        <taxon>Basidiomycota</taxon>
        <taxon>Agaricomycotina</taxon>
        <taxon>Agaricomycetes</taxon>
        <taxon>Polyporales</taxon>
        <taxon>Cerrenaceae</taxon>
        <taxon>Cerrena</taxon>
    </lineage>
</organism>
<dbReference type="Pfam" id="PF08324">
    <property type="entry name" value="PUL"/>
    <property type="match status" value="1"/>
</dbReference>
<dbReference type="Proteomes" id="UP001385951">
    <property type="component" value="Unassembled WGS sequence"/>
</dbReference>
<dbReference type="GO" id="GO:0008233">
    <property type="term" value="F:peptidase activity"/>
    <property type="evidence" value="ECO:0007669"/>
    <property type="project" value="UniProtKB-KW"/>
</dbReference>
<proteinExistence type="inferred from homology"/>
<feature type="domain" description="PUL" evidence="6">
    <location>
        <begin position="345"/>
        <end position="645"/>
    </location>
</feature>
<evidence type="ECO:0000259" key="7">
    <source>
        <dbReference type="PROSITE" id="PS51858"/>
    </source>
</evidence>
<dbReference type="InterPro" id="IPR011989">
    <property type="entry name" value="ARM-like"/>
</dbReference>
<protein>
    <recommendedName>
        <fullName evidence="10">DUF862-domain-containing protein</fullName>
    </recommendedName>
</protein>
<dbReference type="InterPro" id="IPR016024">
    <property type="entry name" value="ARM-type_fold"/>
</dbReference>
<dbReference type="PANTHER" id="PTHR12378:SF7">
    <property type="entry name" value="DESUMOYLATING ISOPEPTIDASE 1"/>
    <property type="match status" value="1"/>
</dbReference>
<dbReference type="PANTHER" id="PTHR12378">
    <property type="entry name" value="DESUMOYLATING ISOPEPTIDASE"/>
    <property type="match status" value="1"/>
</dbReference>
<dbReference type="GO" id="GO:0006508">
    <property type="term" value="P:proteolysis"/>
    <property type="evidence" value="ECO:0007669"/>
    <property type="project" value="UniProtKB-KW"/>
</dbReference>
<dbReference type="AlphaFoldDB" id="A0AAW0GIP5"/>
<evidence type="ECO:0000259" key="5">
    <source>
        <dbReference type="PROSITE" id="PS51352"/>
    </source>
</evidence>